<sequence>MEAEVGGRARPPPPGSASAQEQQEPEAAPPPSLAESPAPQDRPPNASRVTDLPQHTSHWGEGMLGSPAPQDRPPNTNRVTDPPRHTSHWGEGMMDRPAPQDHSPNTNRVTDLPRHTLHWGEEMMDRPAPQDRPPNASQVTNPPRHTLHWGEGMLDRPALGDHPPNTNRVTDRPQHTSHWGEEMMDRPAPQDRPPNASRVTNPPRHTSHWGEGMLDRPAPQDRPPRRNGITEPPRQTWHWGEEVEECSAPPARPPKNTEVTTPPRHPSHWGEGMQVLPALGDHSPDSSRLGERPQGLSRQGRGMPEPSHAAGLAQKEPGAQEPVGPPEVGEQALLAMLMAVANSPLPVRSQQKDEPDLTAEEKLTILRALYRDKPVVFLERFRRALRVEHLGCFTHLAARYEVRFYCDEVRRAARGKAGHTRVRNKRYAALQQLIKGDLGAEDPPGPPAGAGISPRLMENSHELQHPLLAKPPGGAPAGETRREHPGFFARPGWRRLPPPPPELAQQLLDAGTLRRTVEPAPAPGPTWKAGEPPSWRKPGYCETAFGEPAEHPKKLCLEKDIHTVCCEVGDGELLPECENDSSSESDSESDFALMLPQDHLGLAVFSMLCCFWPLGIAAFHLSQQTTRASAKGDFPGARAASRRTFALAVLAILLGVCAYIGAVVALVAYLSDKGPP</sequence>
<keyword evidence="3 7" id="KW-0812">Transmembrane</keyword>
<dbReference type="PANTHER" id="PTHR14768:SF2">
    <property type="entry name" value="TRANSMEMBRANE PROTEIN 91"/>
    <property type="match status" value="1"/>
</dbReference>
<keyword evidence="4 7" id="KW-1133">Transmembrane helix</keyword>
<evidence type="ECO:0000256" key="5">
    <source>
        <dbReference type="ARBA" id="ARBA00023136"/>
    </source>
</evidence>
<dbReference type="InterPro" id="IPR007593">
    <property type="entry name" value="CD225/Dispanin_fam"/>
</dbReference>
<feature type="compositionally biased region" description="Basic and acidic residues" evidence="6">
    <location>
        <begin position="282"/>
        <end position="291"/>
    </location>
</feature>
<feature type="transmembrane region" description="Helical" evidence="7">
    <location>
        <begin position="645"/>
        <end position="670"/>
    </location>
</feature>
<evidence type="ECO:0000256" key="7">
    <source>
        <dbReference type="SAM" id="Phobius"/>
    </source>
</evidence>
<dbReference type="Proteomes" id="UP000827986">
    <property type="component" value="Unassembled WGS sequence"/>
</dbReference>
<comment type="similarity">
    <text evidence="2">Belongs to the CD225/Dispanin family.</text>
</comment>
<keyword evidence="9" id="KW-1185">Reference proteome</keyword>
<feature type="compositionally biased region" description="Low complexity" evidence="6">
    <location>
        <begin position="16"/>
        <end position="26"/>
    </location>
</feature>
<evidence type="ECO:0000313" key="9">
    <source>
        <dbReference type="Proteomes" id="UP000827986"/>
    </source>
</evidence>
<evidence type="ECO:0000256" key="1">
    <source>
        <dbReference type="ARBA" id="ARBA00004370"/>
    </source>
</evidence>
<reference evidence="8" key="1">
    <citation type="submission" date="2021-09" db="EMBL/GenBank/DDBJ databases">
        <title>The genome of Mauremys mutica provides insights into the evolution of semi-aquatic lifestyle.</title>
        <authorList>
            <person name="Gong S."/>
            <person name="Gao Y."/>
        </authorList>
    </citation>
    <scope>NUCLEOTIDE SEQUENCE</scope>
    <source>
        <strain evidence="8">MM-2020</strain>
        <tissue evidence="8">Muscle</tissue>
    </source>
</reference>
<organism evidence="8 9">
    <name type="scientific">Mauremys mutica</name>
    <name type="common">yellowpond turtle</name>
    <dbReference type="NCBI Taxonomy" id="74926"/>
    <lineage>
        <taxon>Eukaryota</taxon>
        <taxon>Metazoa</taxon>
        <taxon>Chordata</taxon>
        <taxon>Craniata</taxon>
        <taxon>Vertebrata</taxon>
        <taxon>Euteleostomi</taxon>
        <taxon>Archelosauria</taxon>
        <taxon>Testudinata</taxon>
        <taxon>Testudines</taxon>
        <taxon>Cryptodira</taxon>
        <taxon>Durocryptodira</taxon>
        <taxon>Testudinoidea</taxon>
        <taxon>Geoemydidae</taxon>
        <taxon>Geoemydinae</taxon>
        <taxon>Mauremys</taxon>
    </lineage>
</organism>
<feature type="compositionally biased region" description="Basic and acidic residues" evidence="6">
    <location>
        <begin position="169"/>
        <end position="189"/>
    </location>
</feature>
<comment type="subcellular location">
    <subcellularLocation>
        <location evidence="1">Membrane</location>
    </subcellularLocation>
</comment>
<protein>
    <recommendedName>
        <fullName evidence="10">Transmembrane protein 91</fullName>
    </recommendedName>
</protein>
<evidence type="ECO:0000256" key="3">
    <source>
        <dbReference type="ARBA" id="ARBA00022692"/>
    </source>
</evidence>
<evidence type="ECO:0008006" key="10">
    <source>
        <dbReference type="Google" id="ProtNLM"/>
    </source>
</evidence>
<proteinExistence type="inferred from homology"/>
<dbReference type="PANTHER" id="PTHR14768">
    <property type="entry name" value="UPF0338 PROTEIN"/>
    <property type="match status" value="1"/>
</dbReference>
<dbReference type="EMBL" id="JAHDVG010000469">
    <property type="protein sequence ID" value="KAH1180665.1"/>
    <property type="molecule type" value="Genomic_DNA"/>
</dbReference>
<evidence type="ECO:0000256" key="6">
    <source>
        <dbReference type="SAM" id="MobiDB-lite"/>
    </source>
</evidence>
<evidence type="ECO:0000313" key="8">
    <source>
        <dbReference type="EMBL" id="KAH1180665.1"/>
    </source>
</evidence>
<feature type="region of interest" description="Disordered" evidence="6">
    <location>
        <begin position="466"/>
        <end position="504"/>
    </location>
</feature>
<name>A0A9D3XKE2_9SAUR</name>
<keyword evidence="5 7" id="KW-0472">Membrane</keyword>
<evidence type="ECO:0000256" key="2">
    <source>
        <dbReference type="ARBA" id="ARBA00006843"/>
    </source>
</evidence>
<comment type="caution">
    <text evidence="8">The sequence shown here is derived from an EMBL/GenBank/DDBJ whole genome shotgun (WGS) entry which is preliminary data.</text>
</comment>
<feature type="region of interest" description="Disordered" evidence="6">
    <location>
        <begin position="1"/>
        <end position="326"/>
    </location>
</feature>
<accession>A0A9D3XKE2</accession>
<dbReference type="AlphaFoldDB" id="A0A9D3XKE2"/>
<evidence type="ECO:0000256" key="4">
    <source>
        <dbReference type="ARBA" id="ARBA00022989"/>
    </source>
</evidence>
<gene>
    <name evidence="8" type="ORF">KIL84_001599</name>
</gene>
<dbReference type="Pfam" id="PF04505">
    <property type="entry name" value="CD225"/>
    <property type="match status" value="1"/>
</dbReference>
<feature type="transmembrane region" description="Helical" evidence="7">
    <location>
        <begin position="600"/>
        <end position="621"/>
    </location>
</feature>
<feature type="compositionally biased region" description="Basic and acidic residues" evidence="6">
    <location>
        <begin position="111"/>
        <end position="129"/>
    </location>
</feature>
<dbReference type="GO" id="GO:0016020">
    <property type="term" value="C:membrane"/>
    <property type="evidence" value="ECO:0007669"/>
    <property type="project" value="UniProtKB-SubCell"/>
</dbReference>